<accession>A0A0F9G2C8</accession>
<feature type="non-terminal residue" evidence="1">
    <location>
        <position position="102"/>
    </location>
</feature>
<evidence type="ECO:0000313" key="1">
    <source>
        <dbReference type="EMBL" id="KKL84606.1"/>
    </source>
</evidence>
<protein>
    <submittedName>
        <fullName evidence="1">Uncharacterized protein</fullName>
    </submittedName>
</protein>
<name>A0A0F9G2C8_9ZZZZ</name>
<sequence>MSVAEPFPEFAIPEKYAGYAEDFALWMEEHGVVQIREVGIRPFADTIWPFQKGLAETFQNDPRIVILKARQLGVSTIAMHFAYWLCRFGEPNSQHILILSKS</sequence>
<dbReference type="InterPro" id="IPR027417">
    <property type="entry name" value="P-loop_NTPase"/>
</dbReference>
<organism evidence="1">
    <name type="scientific">marine sediment metagenome</name>
    <dbReference type="NCBI Taxonomy" id="412755"/>
    <lineage>
        <taxon>unclassified sequences</taxon>
        <taxon>metagenomes</taxon>
        <taxon>ecological metagenomes</taxon>
    </lineage>
</organism>
<dbReference type="EMBL" id="LAZR01021655">
    <property type="protein sequence ID" value="KKL84606.1"/>
    <property type="molecule type" value="Genomic_DNA"/>
</dbReference>
<dbReference type="AlphaFoldDB" id="A0A0F9G2C8"/>
<gene>
    <name evidence="1" type="ORF">LCGC14_1963020</name>
</gene>
<dbReference type="Gene3D" id="3.40.50.300">
    <property type="entry name" value="P-loop containing nucleotide triphosphate hydrolases"/>
    <property type="match status" value="1"/>
</dbReference>
<proteinExistence type="predicted"/>
<comment type="caution">
    <text evidence="1">The sequence shown here is derived from an EMBL/GenBank/DDBJ whole genome shotgun (WGS) entry which is preliminary data.</text>
</comment>
<reference evidence="1" key="1">
    <citation type="journal article" date="2015" name="Nature">
        <title>Complex archaea that bridge the gap between prokaryotes and eukaryotes.</title>
        <authorList>
            <person name="Spang A."/>
            <person name="Saw J.H."/>
            <person name="Jorgensen S.L."/>
            <person name="Zaremba-Niedzwiedzka K."/>
            <person name="Martijn J."/>
            <person name="Lind A.E."/>
            <person name="van Eijk R."/>
            <person name="Schleper C."/>
            <person name="Guy L."/>
            <person name="Ettema T.J."/>
        </authorList>
    </citation>
    <scope>NUCLEOTIDE SEQUENCE</scope>
</reference>